<dbReference type="Proteomes" id="UP000523863">
    <property type="component" value="Unassembled WGS sequence"/>
</dbReference>
<name>A0A7W8YAF4_9MICC</name>
<evidence type="ECO:0000256" key="2">
    <source>
        <dbReference type="SAM" id="Phobius"/>
    </source>
</evidence>
<dbReference type="RefSeq" id="WP_183641150.1">
    <property type="nucleotide sequence ID" value="NZ_JACHBL010000001.1"/>
</dbReference>
<feature type="region of interest" description="Disordered" evidence="1">
    <location>
        <begin position="1"/>
        <end position="78"/>
    </location>
</feature>
<comment type="caution">
    <text evidence="3">The sequence shown here is derived from an EMBL/GenBank/DDBJ whole genome shotgun (WGS) entry which is preliminary data.</text>
</comment>
<evidence type="ECO:0000313" key="3">
    <source>
        <dbReference type="EMBL" id="MBB5597909.1"/>
    </source>
</evidence>
<sequence>MTQGRSPSDDEWNDLVQRFFESSDESPESRGSHRENEPSPQRDLSEYFADQNSLAGEPEQLRGQSELQEPAELEEYPDELEEHFIPPEPRPLGTGNPLTVLAWIGAAGGPLLLVLFAIAWRSAPFVAWFGAIAVGIAGIAYLWWSLPAERDDYGNGAQL</sequence>
<feature type="compositionally biased region" description="Basic and acidic residues" evidence="1">
    <location>
        <begin position="27"/>
        <end position="37"/>
    </location>
</feature>
<evidence type="ECO:0000313" key="4">
    <source>
        <dbReference type="Proteomes" id="UP000523863"/>
    </source>
</evidence>
<keyword evidence="2" id="KW-0472">Membrane</keyword>
<feature type="compositionally biased region" description="Acidic residues" evidence="1">
    <location>
        <begin position="69"/>
        <end position="78"/>
    </location>
</feature>
<keyword evidence="2" id="KW-1133">Transmembrane helix</keyword>
<organism evidence="3 4">
    <name type="scientific">Neomicrococcus lactis</name>
    <dbReference type="NCBI Taxonomy" id="732241"/>
    <lineage>
        <taxon>Bacteria</taxon>
        <taxon>Bacillati</taxon>
        <taxon>Actinomycetota</taxon>
        <taxon>Actinomycetes</taxon>
        <taxon>Micrococcales</taxon>
        <taxon>Micrococcaceae</taxon>
        <taxon>Neomicrococcus</taxon>
    </lineage>
</organism>
<keyword evidence="4" id="KW-1185">Reference proteome</keyword>
<feature type="transmembrane region" description="Helical" evidence="2">
    <location>
        <begin position="125"/>
        <end position="144"/>
    </location>
</feature>
<keyword evidence="2" id="KW-0812">Transmembrane</keyword>
<dbReference type="EMBL" id="JACHBL010000001">
    <property type="protein sequence ID" value="MBB5597909.1"/>
    <property type="molecule type" value="Genomic_DNA"/>
</dbReference>
<proteinExistence type="predicted"/>
<accession>A0A7W8YAF4</accession>
<gene>
    <name evidence="3" type="ORF">BKA12_000989</name>
</gene>
<evidence type="ECO:0000256" key="1">
    <source>
        <dbReference type="SAM" id="MobiDB-lite"/>
    </source>
</evidence>
<protein>
    <submittedName>
        <fullName evidence="3">Uncharacterized protein</fullName>
    </submittedName>
</protein>
<dbReference type="AlphaFoldDB" id="A0A7W8YAF4"/>
<reference evidence="3 4" key="1">
    <citation type="submission" date="2020-08" db="EMBL/GenBank/DDBJ databases">
        <title>Sequencing the genomes of 1000 actinobacteria strains.</title>
        <authorList>
            <person name="Klenk H.-P."/>
        </authorList>
    </citation>
    <scope>NUCLEOTIDE SEQUENCE [LARGE SCALE GENOMIC DNA]</scope>
    <source>
        <strain evidence="3 4">DSM 23694</strain>
    </source>
</reference>
<feature type="transmembrane region" description="Helical" evidence="2">
    <location>
        <begin position="100"/>
        <end position="118"/>
    </location>
</feature>